<dbReference type="AlphaFoldDB" id="A0A849A9E6"/>
<dbReference type="CDD" id="cd23934">
    <property type="entry name" value="AGPR_1_C"/>
    <property type="match status" value="1"/>
</dbReference>
<protein>
    <recommendedName>
        <fullName evidence="5">N-acetyl-gamma-glutamyl-phosphate reductase</fullName>
        <shortName evidence="5">AGPR</shortName>
        <ecNumber evidence="5">1.2.1.38</ecNumber>
    </recommendedName>
    <alternativeName>
        <fullName evidence="5">N-acetyl-glutamate semialdehyde dehydrogenase</fullName>
        <shortName evidence="5">NAGSA dehydrogenase</shortName>
    </alternativeName>
</protein>
<dbReference type="GO" id="GO:0051287">
    <property type="term" value="F:NAD binding"/>
    <property type="evidence" value="ECO:0007669"/>
    <property type="project" value="InterPro"/>
</dbReference>
<dbReference type="GO" id="GO:0005737">
    <property type="term" value="C:cytoplasm"/>
    <property type="evidence" value="ECO:0007669"/>
    <property type="project" value="UniProtKB-SubCell"/>
</dbReference>
<dbReference type="Proteomes" id="UP000562984">
    <property type="component" value="Unassembled WGS sequence"/>
</dbReference>
<dbReference type="RefSeq" id="WP_171199877.1">
    <property type="nucleotide sequence ID" value="NZ_JABEND010000005.1"/>
</dbReference>
<reference evidence="8 9" key="1">
    <citation type="submission" date="2020-05" db="EMBL/GenBank/DDBJ databases">
        <title>Nakamurella sp. DB0629 isolated from air conditioner.</title>
        <authorList>
            <person name="Kim D.H."/>
            <person name="Kim D.-U."/>
        </authorList>
    </citation>
    <scope>NUCLEOTIDE SEQUENCE [LARGE SCALE GENOMIC DNA]</scope>
    <source>
        <strain evidence="8 9">DB0629</strain>
    </source>
</reference>
<evidence type="ECO:0000259" key="7">
    <source>
        <dbReference type="SMART" id="SM00859"/>
    </source>
</evidence>
<dbReference type="PANTHER" id="PTHR32338:SF10">
    <property type="entry name" value="N-ACETYL-GAMMA-GLUTAMYL-PHOSPHATE REDUCTASE, CHLOROPLASTIC-RELATED"/>
    <property type="match status" value="1"/>
</dbReference>
<dbReference type="CDD" id="cd24148">
    <property type="entry name" value="AGPR_1_actinobacAGPR_like"/>
    <property type="match status" value="1"/>
</dbReference>
<evidence type="ECO:0000256" key="2">
    <source>
        <dbReference type="ARBA" id="ARBA00022605"/>
    </source>
</evidence>
<dbReference type="InterPro" id="IPR058924">
    <property type="entry name" value="AGPR_dimerisation_dom"/>
</dbReference>
<accession>A0A849A9E6</accession>
<dbReference type="PANTHER" id="PTHR32338">
    <property type="entry name" value="N-ACETYL-GAMMA-GLUTAMYL-PHOSPHATE REDUCTASE, CHLOROPLASTIC-RELATED-RELATED"/>
    <property type="match status" value="1"/>
</dbReference>
<dbReference type="Pfam" id="PF01118">
    <property type="entry name" value="Semialdhyde_dh"/>
    <property type="match status" value="1"/>
</dbReference>
<dbReference type="SUPFAM" id="SSF55347">
    <property type="entry name" value="Glyceraldehyde-3-phosphate dehydrogenase-like, C-terminal domain"/>
    <property type="match status" value="1"/>
</dbReference>
<keyword evidence="2 5" id="KW-0028">Amino-acid biosynthesis</keyword>
<dbReference type="EMBL" id="JABEND010000005">
    <property type="protein sequence ID" value="NNG36203.1"/>
    <property type="molecule type" value="Genomic_DNA"/>
</dbReference>
<dbReference type="InterPro" id="IPR036291">
    <property type="entry name" value="NAD(P)-bd_dom_sf"/>
</dbReference>
<dbReference type="InterPro" id="IPR050085">
    <property type="entry name" value="AGPR"/>
</dbReference>
<evidence type="ECO:0000256" key="5">
    <source>
        <dbReference type="HAMAP-Rule" id="MF_00150"/>
    </source>
</evidence>
<evidence type="ECO:0000313" key="9">
    <source>
        <dbReference type="Proteomes" id="UP000562984"/>
    </source>
</evidence>
<sequence length="386" mass="38662">MTFSVAVAGATGYAGGELLRLLLGHPEVTIGAVTAHSRAGELLGDHQPQLLPLADRELGRTDAATLAGHDVVFLALPHGASGPLAAEITELSPDAVIVDCGADHRLTDAAAWQRFYGGEHPGSWPYGLPELPGAREQLAGTSRVAVPGCYPTAATLAMAPALAAGLVQPDIVVVAASGTSGAGKSSKPHLLGSEVMGSLSVYGVGGGHRHTPEMVQNLTLARNAGAHPGSGESPRTPDGAADQVTVSFTPMLAPMPRGILATVSAPLTVPATGDSAAAGAPTFDPAAAPADATERAREIYQKAYAAEPFVAVLPEGQWPTTAATLGANTCLLQVAVDPAAGPTGRLIVIAAIDNLTKGTAGGAVQCMNLALGLPETTGLPTVGVAP</sequence>
<dbReference type="Gene3D" id="3.40.50.720">
    <property type="entry name" value="NAD(P)-binding Rossmann-like Domain"/>
    <property type="match status" value="1"/>
</dbReference>
<dbReference type="GO" id="GO:0006526">
    <property type="term" value="P:L-arginine biosynthetic process"/>
    <property type="evidence" value="ECO:0007669"/>
    <property type="project" value="UniProtKB-UniRule"/>
</dbReference>
<dbReference type="PROSITE" id="PS01224">
    <property type="entry name" value="ARGC"/>
    <property type="match status" value="1"/>
</dbReference>
<comment type="catalytic activity">
    <reaction evidence="5">
        <text>N-acetyl-L-glutamate 5-semialdehyde + phosphate + NADP(+) = N-acetyl-L-glutamyl 5-phosphate + NADPH + H(+)</text>
        <dbReference type="Rhea" id="RHEA:21588"/>
        <dbReference type="ChEBI" id="CHEBI:15378"/>
        <dbReference type="ChEBI" id="CHEBI:29123"/>
        <dbReference type="ChEBI" id="CHEBI:43474"/>
        <dbReference type="ChEBI" id="CHEBI:57783"/>
        <dbReference type="ChEBI" id="CHEBI:57936"/>
        <dbReference type="ChEBI" id="CHEBI:58349"/>
        <dbReference type="EC" id="1.2.1.38"/>
    </reaction>
</comment>
<dbReference type="UniPathway" id="UPA00068">
    <property type="reaction ID" value="UER00108"/>
</dbReference>
<evidence type="ECO:0000256" key="3">
    <source>
        <dbReference type="ARBA" id="ARBA00022857"/>
    </source>
</evidence>
<keyword evidence="5" id="KW-0963">Cytoplasm</keyword>
<dbReference type="HAMAP" id="MF_00150">
    <property type="entry name" value="ArgC_type1"/>
    <property type="match status" value="1"/>
</dbReference>
<keyword evidence="1 5" id="KW-0055">Arginine biosynthesis</keyword>
<dbReference type="EC" id="1.2.1.38" evidence="5"/>
<dbReference type="Pfam" id="PF22698">
    <property type="entry name" value="Semialdhyde_dhC_1"/>
    <property type="match status" value="1"/>
</dbReference>
<proteinExistence type="inferred from homology"/>
<dbReference type="SMART" id="SM00859">
    <property type="entry name" value="Semialdhyde_dh"/>
    <property type="match status" value="1"/>
</dbReference>
<comment type="similarity">
    <text evidence="5">Belongs to the NAGSA dehydrogenase family. Type 1 subfamily.</text>
</comment>
<dbReference type="SUPFAM" id="SSF51735">
    <property type="entry name" value="NAD(P)-binding Rossmann-fold domains"/>
    <property type="match status" value="1"/>
</dbReference>
<organism evidence="8 9">
    <name type="scientific">Nakamurella aerolata</name>
    <dbReference type="NCBI Taxonomy" id="1656892"/>
    <lineage>
        <taxon>Bacteria</taxon>
        <taxon>Bacillati</taxon>
        <taxon>Actinomycetota</taxon>
        <taxon>Actinomycetes</taxon>
        <taxon>Nakamurellales</taxon>
        <taxon>Nakamurellaceae</taxon>
        <taxon>Nakamurella</taxon>
    </lineage>
</organism>
<name>A0A849A9E6_9ACTN</name>
<evidence type="ECO:0000256" key="6">
    <source>
        <dbReference type="PROSITE-ProRule" id="PRU10010"/>
    </source>
</evidence>
<gene>
    <name evidence="5" type="primary">argC</name>
    <name evidence="8" type="ORF">HKD39_10850</name>
</gene>
<keyword evidence="3 5" id="KW-0521">NADP</keyword>
<dbReference type="GO" id="GO:0070401">
    <property type="term" value="F:NADP+ binding"/>
    <property type="evidence" value="ECO:0007669"/>
    <property type="project" value="InterPro"/>
</dbReference>
<evidence type="ECO:0000313" key="8">
    <source>
        <dbReference type="EMBL" id="NNG36203.1"/>
    </source>
</evidence>
<keyword evidence="4 5" id="KW-0560">Oxidoreductase</keyword>
<keyword evidence="9" id="KW-1185">Reference proteome</keyword>
<comment type="function">
    <text evidence="5">Catalyzes the NADPH-dependent reduction of N-acetyl-5-glutamyl phosphate to yield N-acetyl-L-glutamate 5-semialdehyde.</text>
</comment>
<feature type="active site" evidence="5 6">
    <location>
        <position position="149"/>
    </location>
</feature>
<dbReference type="GO" id="GO:0003942">
    <property type="term" value="F:N-acetyl-gamma-glutamyl-phosphate reductase activity"/>
    <property type="evidence" value="ECO:0007669"/>
    <property type="project" value="UniProtKB-UniRule"/>
</dbReference>
<comment type="caution">
    <text evidence="8">The sequence shown here is derived from an EMBL/GenBank/DDBJ whole genome shotgun (WGS) entry which is preliminary data.</text>
</comment>
<dbReference type="NCBIfam" id="TIGR01850">
    <property type="entry name" value="argC"/>
    <property type="match status" value="1"/>
</dbReference>
<dbReference type="InterPro" id="IPR000534">
    <property type="entry name" value="Semialdehyde_DH_NAD-bd"/>
</dbReference>
<dbReference type="InterPro" id="IPR000706">
    <property type="entry name" value="AGPR_type-1"/>
</dbReference>
<evidence type="ECO:0000256" key="1">
    <source>
        <dbReference type="ARBA" id="ARBA00022571"/>
    </source>
</evidence>
<feature type="domain" description="Semialdehyde dehydrogenase NAD-binding" evidence="7">
    <location>
        <begin position="4"/>
        <end position="139"/>
    </location>
</feature>
<evidence type="ECO:0000256" key="4">
    <source>
        <dbReference type="ARBA" id="ARBA00023002"/>
    </source>
</evidence>
<comment type="subcellular location">
    <subcellularLocation>
        <location evidence="5">Cytoplasm</location>
    </subcellularLocation>
</comment>
<comment type="pathway">
    <text evidence="5">Amino-acid biosynthesis; L-arginine biosynthesis; N(2)-acetyl-L-ornithine from L-glutamate: step 3/4.</text>
</comment>
<dbReference type="Gene3D" id="3.30.360.10">
    <property type="entry name" value="Dihydrodipicolinate Reductase, domain 2"/>
    <property type="match status" value="1"/>
</dbReference>
<dbReference type="InterPro" id="IPR023013">
    <property type="entry name" value="AGPR_AS"/>
</dbReference>